<feature type="compositionally biased region" description="Basic and acidic residues" evidence="1">
    <location>
        <begin position="103"/>
        <end position="113"/>
    </location>
</feature>
<feature type="compositionally biased region" description="Basic residues" evidence="1">
    <location>
        <begin position="122"/>
        <end position="135"/>
    </location>
</feature>
<accession>A0A9C7BQC5</accession>
<keyword evidence="2" id="KW-0812">Transmembrane</keyword>
<feature type="compositionally biased region" description="Basic and acidic residues" evidence="1">
    <location>
        <begin position="171"/>
        <end position="183"/>
    </location>
</feature>
<feature type="transmembrane region" description="Helical" evidence="2">
    <location>
        <begin position="30"/>
        <end position="52"/>
    </location>
</feature>
<name>A0A9C7BQC5_9VIRU</name>
<keyword evidence="2" id="KW-0472">Membrane</keyword>
<evidence type="ECO:0000256" key="2">
    <source>
        <dbReference type="SAM" id="Phobius"/>
    </source>
</evidence>
<evidence type="ECO:0000313" key="3">
    <source>
        <dbReference type="EMBL" id="BDT62430.1"/>
    </source>
</evidence>
<feature type="region of interest" description="Disordered" evidence="1">
    <location>
        <begin position="69"/>
        <end position="90"/>
    </location>
</feature>
<feature type="compositionally biased region" description="Basic and acidic residues" evidence="1">
    <location>
        <begin position="69"/>
        <end position="85"/>
    </location>
</feature>
<protein>
    <submittedName>
        <fullName evidence="3">Uncharacterized protein</fullName>
    </submittedName>
</protein>
<keyword evidence="2" id="KW-1133">Transmembrane helix</keyword>
<sequence length="183" mass="20682">MNNTTTGNGNENSNNLAAAVEMIRNEPVRFIGYLALWHATVWVTFKLSLTLLKAVEKWKRRSDNVDVAQDDHAANKGEVGDDRSRGGNTQDCIIYIMPSDDTERGSVMRDMKKGGNGVTRRVASHKKHHSGKKCCQRSGDDDNFQDESEDASDSEVTPDTEMSRRIKTRSKAMETRRRYNKED</sequence>
<proteinExistence type="predicted"/>
<feature type="compositionally biased region" description="Acidic residues" evidence="1">
    <location>
        <begin position="141"/>
        <end position="158"/>
    </location>
</feature>
<feature type="region of interest" description="Disordered" evidence="1">
    <location>
        <begin position="103"/>
        <end position="183"/>
    </location>
</feature>
<organism evidence="3">
    <name type="scientific">Melicertus latisulcatus pemonivirus</name>
    <dbReference type="NCBI Taxonomy" id="2984278"/>
    <lineage>
        <taxon>Viruses</taxon>
        <taxon>Viruses incertae sedis</taxon>
        <taxon>Naldaviricetes</taxon>
        <taxon>Nimaviridae</taxon>
    </lineage>
</organism>
<dbReference type="EMBL" id="LC738875">
    <property type="protein sequence ID" value="BDT62430.1"/>
    <property type="molecule type" value="Genomic_DNA"/>
</dbReference>
<reference evidence="3" key="1">
    <citation type="submission" date="2022-10" db="EMBL/GenBank/DDBJ databases">
        <title>Genome sequences of endogenous nimaviruses in decapod crustaceans.</title>
        <authorList>
            <person name="Kawato S."/>
            <person name="Nozaki R."/>
            <person name="Kondo H."/>
            <person name="Hirono I."/>
        </authorList>
    </citation>
    <scope>NUCLEOTIDE SEQUENCE</scope>
    <source>
        <strain evidence="3">Okinawa2016</strain>
    </source>
</reference>
<evidence type="ECO:0000256" key="1">
    <source>
        <dbReference type="SAM" id="MobiDB-lite"/>
    </source>
</evidence>